<name>A0A6G7VLS3_9RHOB</name>
<dbReference type="Proteomes" id="UP000500791">
    <property type="component" value="Chromosome"/>
</dbReference>
<accession>A0A6G7VLS3</accession>
<feature type="domain" description="HTH lysR-type" evidence="5">
    <location>
        <begin position="7"/>
        <end position="64"/>
    </location>
</feature>
<keyword evidence="3" id="KW-0238">DNA-binding</keyword>
<dbReference type="PANTHER" id="PTHR30537">
    <property type="entry name" value="HTH-TYPE TRANSCRIPTIONAL REGULATOR"/>
    <property type="match status" value="1"/>
</dbReference>
<comment type="similarity">
    <text evidence="1">Belongs to the LysR transcriptional regulatory family.</text>
</comment>
<keyword evidence="7" id="KW-1185">Reference proteome</keyword>
<keyword evidence="2" id="KW-0805">Transcription regulation</keyword>
<dbReference type="GO" id="GO:0043565">
    <property type="term" value="F:sequence-specific DNA binding"/>
    <property type="evidence" value="ECO:0007669"/>
    <property type="project" value="TreeGrafter"/>
</dbReference>
<evidence type="ECO:0000313" key="7">
    <source>
        <dbReference type="Proteomes" id="UP000500791"/>
    </source>
</evidence>
<evidence type="ECO:0000256" key="1">
    <source>
        <dbReference type="ARBA" id="ARBA00009437"/>
    </source>
</evidence>
<dbReference type="AlphaFoldDB" id="A0A6G7VLS3"/>
<dbReference type="GO" id="GO:0006351">
    <property type="term" value="P:DNA-templated transcription"/>
    <property type="evidence" value="ECO:0007669"/>
    <property type="project" value="TreeGrafter"/>
</dbReference>
<organism evidence="6 7">
    <name type="scientific">Pontivivens nitratireducens</name>
    <dbReference type="NCBI Taxonomy" id="2758038"/>
    <lineage>
        <taxon>Bacteria</taxon>
        <taxon>Pseudomonadati</taxon>
        <taxon>Pseudomonadota</taxon>
        <taxon>Alphaproteobacteria</taxon>
        <taxon>Rhodobacterales</taxon>
        <taxon>Paracoccaceae</taxon>
        <taxon>Pontivivens</taxon>
    </lineage>
</organism>
<evidence type="ECO:0000313" key="6">
    <source>
        <dbReference type="EMBL" id="QIK40954.1"/>
    </source>
</evidence>
<dbReference type="RefSeq" id="WP_166190964.1">
    <property type="nucleotide sequence ID" value="NZ_CP049811.1"/>
</dbReference>
<keyword evidence="4" id="KW-0804">Transcription</keyword>
<evidence type="ECO:0000256" key="2">
    <source>
        <dbReference type="ARBA" id="ARBA00023015"/>
    </source>
</evidence>
<dbReference type="GO" id="GO:0003700">
    <property type="term" value="F:DNA-binding transcription factor activity"/>
    <property type="evidence" value="ECO:0007669"/>
    <property type="project" value="InterPro"/>
</dbReference>
<dbReference type="Pfam" id="PF03466">
    <property type="entry name" value="LysR_substrate"/>
    <property type="match status" value="1"/>
</dbReference>
<dbReference type="PANTHER" id="PTHR30537:SF26">
    <property type="entry name" value="GLYCINE CLEAVAGE SYSTEM TRANSCRIPTIONAL ACTIVATOR"/>
    <property type="match status" value="1"/>
</dbReference>
<dbReference type="PROSITE" id="PS50931">
    <property type="entry name" value="HTH_LYSR"/>
    <property type="match status" value="1"/>
</dbReference>
<protein>
    <submittedName>
        <fullName evidence="6">LysR family transcriptional regulator</fullName>
    </submittedName>
</protein>
<dbReference type="Pfam" id="PF00126">
    <property type="entry name" value="HTH_1"/>
    <property type="match status" value="1"/>
</dbReference>
<dbReference type="SUPFAM" id="SSF53850">
    <property type="entry name" value="Periplasmic binding protein-like II"/>
    <property type="match status" value="1"/>
</dbReference>
<dbReference type="SUPFAM" id="SSF46785">
    <property type="entry name" value="Winged helix' DNA-binding domain"/>
    <property type="match status" value="1"/>
</dbReference>
<gene>
    <name evidence="6" type="ORF">G8E03_09335</name>
</gene>
<dbReference type="InterPro" id="IPR000847">
    <property type="entry name" value="LysR_HTH_N"/>
</dbReference>
<dbReference type="Gene3D" id="3.40.190.10">
    <property type="entry name" value="Periplasmic binding protein-like II"/>
    <property type="match status" value="2"/>
</dbReference>
<dbReference type="InterPro" id="IPR058163">
    <property type="entry name" value="LysR-type_TF_proteobact-type"/>
</dbReference>
<sequence>MAQLRDIPLNALRAVETVARLGTLRAAATALGVTQGAVSQHLRRAEDRLGAQLFTRGPQGLILTELGEAVVTDLSRGFALLEQAVITASRRDESALTVSVAPVFASKWLVWRMNDFAQAHPDLTLRIEASMSLISPRMGGADVAIRVGPGGWRDVYARKLADMLVFPVCSPALAERVASAEDLRALPVLHDLHAADLWPDWWREHAGGGAPPARTGPAYSDAALCLDAAIAGQGVLMAWPTLAGDALARGQLVRPVEGILSSANAYWLITQGPRMTPDIRAFFDWVQAELGRSYAALDLELGAV</sequence>
<reference evidence="6 7" key="1">
    <citation type="submission" date="2020-03" db="EMBL/GenBank/DDBJ databases">
        <title>Complete genome sequence of Monaibacterium sp. ALG8 with diverse plasmids.</title>
        <authorList>
            <person name="Sun C."/>
        </authorList>
    </citation>
    <scope>NUCLEOTIDE SEQUENCE [LARGE SCALE GENOMIC DNA]</scope>
    <source>
        <strain evidence="6 7">ALG8</strain>
    </source>
</reference>
<dbReference type="InterPro" id="IPR036388">
    <property type="entry name" value="WH-like_DNA-bd_sf"/>
</dbReference>
<dbReference type="CDD" id="cd08432">
    <property type="entry name" value="PBP2_GcdR_TrpI_HvrB_AmpR_like"/>
    <property type="match status" value="1"/>
</dbReference>
<dbReference type="PRINTS" id="PR00039">
    <property type="entry name" value="HTHLYSR"/>
</dbReference>
<dbReference type="InterPro" id="IPR005119">
    <property type="entry name" value="LysR_subst-bd"/>
</dbReference>
<dbReference type="KEGG" id="mon:G8E03_09335"/>
<proteinExistence type="inferred from homology"/>
<evidence type="ECO:0000259" key="5">
    <source>
        <dbReference type="PROSITE" id="PS50931"/>
    </source>
</evidence>
<dbReference type="EMBL" id="CP049811">
    <property type="protein sequence ID" value="QIK40954.1"/>
    <property type="molecule type" value="Genomic_DNA"/>
</dbReference>
<evidence type="ECO:0000256" key="3">
    <source>
        <dbReference type="ARBA" id="ARBA00023125"/>
    </source>
</evidence>
<evidence type="ECO:0000256" key="4">
    <source>
        <dbReference type="ARBA" id="ARBA00023163"/>
    </source>
</evidence>
<dbReference type="Gene3D" id="1.10.10.10">
    <property type="entry name" value="Winged helix-like DNA-binding domain superfamily/Winged helix DNA-binding domain"/>
    <property type="match status" value="1"/>
</dbReference>
<dbReference type="InterPro" id="IPR036390">
    <property type="entry name" value="WH_DNA-bd_sf"/>
</dbReference>